<keyword evidence="4" id="KW-0813">Transport</keyword>
<keyword evidence="10" id="KW-1133">Transmembrane helix</keyword>
<evidence type="ECO:0000256" key="1">
    <source>
        <dbReference type="ARBA" id="ARBA00004141"/>
    </source>
</evidence>
<evidence type="ECO:0000256" key="2">
    <source>
        <dbReference type="ARBA" id="ARBA00004202"/>
    </source>
</evidence>
<dbReference type="PANTHER" id="PTHR43553:SF24">
    <property type="entry name" value="ENERGY-COUPLING FACTOR TRANSPORTER ATP-BINDING PROTEIN ECFA1"/>
    <property type="match status" value="1"/>
</dbReference>
<dbReference type="InterPro" id="IPR017871">
    <property type="entry name" value="ABC_transporter-like_CS"/>
</dbReference>
<comment type="similarity">
    <text evidence="3">Belongs to the ABC transporter superfamily.</text>
</comment>
<organism evidence="13 14">
    <name type="scientific">Blautia hominis</name>
    <dbReference type="NCBI Taxonomy" id="2025493"/>
    <lineage>
        <taxon>Bacteria</taxon>
        <taxon>Bacillati</taxon>
        <taxon>Bacillota</taxon>
        <taxon>Clostridia</taxon>
        <taxon>Lachnospirales</taxon>
        <taxon>Lachnospiraceae</taxon>
        <taxon>Blautia</taxon>
    </lineage>
</organism>
<proteinExistence type="inferred from homology"/>
<evidence type="ECO:0000256" key="5">
    <source>
        <dbReference type="ARBA" id="ARBA00022475"/>
    </source>
</evidence>
<keyword evidence="11" id="KW-0472">Membrane</keyword>
<evidence type="ECO:0000256" key="4">
    <source>
        <dbReference type="ARBA" id="ARBA00022448"/>
    </source>
</evidence>
<evidence type="ECO:0000256" key="3">
    <source>
        <dbReference type="ARBA" id="ARBA00005417"/>
    </source>
</evidence>
<name>A0ABQ0BFK3_9FIRM</name>
<dbReference type="CDD" id="cd03225">
    <property type="entry name" value="ABC_cobalt_CbiO_domain1"/>
    <property type="match status" value="1"/>
</dbReference>
<accession>A0ABQ0BFK3</accession>
<comment type="subcellular location">
    <subcellularLocation>
        <location evidence="2">Cell membrane</location>
        <topology evidence="2">Peripheral membrane protein</topology>
    </subcellularLocation>
    <subcellularLocation>
        <location evidence="1">Membrane</location>
        <topology evidence="1">Multi-pass membrane protein</topology>
    </subcellularLocation>
</comment>
<evidence type="ECO:0000256" key="11">
    <source>
        <dbReference type="ARBA" id="ARBA00023136"/>
    </source>
</evidence>
<comment type="caution">
    <text evidence="13">The sequence shown here is derived from an EMBL/GenBank/DDBJ whole genome shotgun (WGS) entry which is preliminary data.</text>
</comment>
<keyword evidence="5" id="KW-1003">Cell membrane</keyword>
<keyword evidence="6" id="KW-0812">Transmembrane</keyword>
<dbReference type="InterPro" id="IPR015856">
    <property type="entry name" value="ABC_transpr_CbiO/EcfA_su"/>
</dbReference>
<dbReference type="CDD" id="cd16914">
    <property type="entry name" value="EcfT"/>
    <property type="match status" value="1"/>
</dbReference>
<dbReference type="SUPFAM" id="SSF52540">
    <property type="entry name" value="P-loop containing nucleoside triphosphate hydrolases"/>
    <property type="match status" value="1"/>
</dbReference>
<dbReference type="InterPro" id="IPR050095">
    <property type="entry name" value="ECF_ABC_transporter_ATP-bd"/>
</dbReference>
<feature type="domain" description="ABC transporter" evidence="12">
    <location>
        <begin position="31"/>
        <end position="285"/>
    </location>
</feature>
<evidence type="ECO:0000313" key="14">
    <source>
        <dbReference type="Proteomes" id="UP001600943"/>
    </source>
</evidence>
<sequence length="288" mass="32989">MITLMMKGVFTVLASYLLIATTSIEKLCYVFRLLHIPKILVTQILLTYRYITVLLGEVNRITQAYSLRAPKQKGVHFKVWGSLSGQLLLRSMDRATMVYESMTLRGYNGESIRVEEIPVEQKTLSLVREKIGYVFQDSDSQLFMSTAYEDIAFAPRNYGFSEQEVEHRVENALKMTGIAHLKDKHIYKMSGGEKKLVSIATILSMTPDIILMDEPSIALDPKNRRNLICILNSFEHLKIIASHDLDMILDTCKRTILMRDGKIICDRPTEEILSNRRLLEENSLELPL</sequence>
<evidence type="ECO:0000256" key="6">
    <source>
        <dbReference type="ARBA" id="ARBA00022692"/>
    </source>
</evidence>
<dbReference type="PROSITE" id="PS50893">
    <property type="entry name" value="ABC_TRANSPORTER_2"/>
    <property type="match status" value="1"/>
</dbReference>
<dbReference type="InterPro" id="IPR027417">
    <property type="entry name" value="P-loop_NTPase"/>
</dbReference>
<dbReference type="Proteomes" id="UP001600943">
    <property type="component" value="Unassembled WGS sequence"/>
</dbReference>
<dbReference type="Gene3D" id="3.40.50.300">
    <property type="entry name" value="P-loop containing nucleotide triphosphate hydrolases"/>
    <property type="match status" value="1"/>
</dbReference>
<dbReference type="InterPro" id="IPR003439">
    <property type="entry name" value="ABC_transporter-like_ATP-bd"/>
</dbReference>
<dbReference type="GO" id="GO:0005524">
    <property type="term" value="F:ATP binding"/>
    <property type="evidence" value="ECO:0007669"/>
    <property type="project" value="UniProtKB-KW"/>
</dbReference>
<evidence type="ECO:0000256" key="7">
    <source>
        <dbReference type="ARBA" id="ARBA00022741"/>
    </source>
</evidence>
<evidence type="ECO:0000313" key="13">
    <source>
        <dbReference type="EMBL" id="GAA6410214.1"/>
    </source>
</evidence>
<keyword evidence="9" id="KW-1278">Translocase</keyword>
<reference evidence="13 14" key="1">
    <citation type="submission" date="2024-04" db="EMBL/GenBank/DDBJ databases">
        <title>Defined microbial consortia suppress multidrug-resistant proinflammatory Enterobacteriaceae via ecological control.</title>
        <authorList>
            <person name="Furuichi M."/>
            <person name="Kawaguchi T."/>
            <person name="Pust M."/>
            <person name="Yasuma K."/>
            <person name="Plichta D."/>
            <person name="Hasegawa N."/>
            <person name="Ohya T."/>
            <person name="Bhattarai S."/>
            <person name="Sasajima S."/>
            <person name="Aoto Y."/>
            <person name="Tuganbaev T."/>
            <person name="Yaginuma M."/>
            <person name="Ueda M."/>
            <person name="Okahashi N."/>
            <person name="Amafuji K."/>
            <person name="Kiridooshi Y."/>
            <person name="Sugita K."/>
            <person name="Strazar M."/>
            <person name="Skelly A."/>
            <person name="Suda W."/>
            <person name="Hattori M."/>
            <person name="Nakamoto N."/>
            <person name="Caballero S."/>
            <person name="Norman J."/>
            <person name="Olle B."/>
            <person name="Tanoue T."/>
            <person name="Arita M."/>
            <person name="Bucci V."/>
            <person name="Atarashi K."/>
            <person name="Xavier R."/>
            <person name="Honda K."/>
        </authorList>
    </citation>
    <scope>NUCLEOTIDE SEQUENCE [LARGE SCALE GENOMIC DNA]</scope>
    <source>
        <strain evidence="14">k04-0078-D8-1</strain>
    </source>
</reference>
<evidence type="ECO:0000256" key="10">
    <source>
        <dbReference type="ARBA" id="ARBA00022989"/>
    </source>
</evidence>
<dbReference type="PROSITE" id="PS00211">
    <property type="entry name" value="ABC_TRANSPORTER_1"/>
    <property type="match status" value="1"/>
</dbReference>
<dbReference type="PANTHER" id="PTHR43553">
    <property type="entry name" value="HEAVY METAL TRANSPORTER"/>
    <property type="match status" value="1"/>
</dbReference>
<keyword evidence="8 13" id="KW-0067">ATP-binding</keyword>
<protein>
    <submittedName>
        <fullName evidence="13">ABC transporter ATP-binding protein</fullName>
    </submittedName>
</protein>
<dbReference type="InterPro" id="IPR003339">
    <property type="entry name" value="ABC/ECF_trnsptr_transmembrane"/>
</dbReference>
<gene>
    <name evidence="13" type="ORF">K040078D81_43310</name>
</gene>
<keyword evidence="7" id="KW-0547">Nucleotide-binding</keyword>
<evidence type="ECO:0000259" key="12">
    <source>
        <dbReference type="PROSITE" id="PS50893"/>
    </source>
</evidence>
<evidence type="ECO:0000256" key="9">
    <source>
        <dbReference type="ARBA" id="ARBA00022967"/>
    </source>
</evidence>
<evidence type="ECO:0000256" key="8">
    <source>
        <dbReference type="ARBA" id="ARBA00022840"/>
    </source>
</evidence>
<dbReference type="EMBL" id="BAABYW010000001">
    <property type="protein sequence ID" value="GAA6410214.1"/>
    <property type="molecule type" value="Genomic_DNA"/>
</dbReference>
<dbReference type="Pfam" id="PF02361">
    <property type="entry name" value="CbiQ"/>
    <property type="match status" value="1"/>
</dbReference>
<keyword evidence="14" id="KW-1185">Reference proteome</keyword>